<dbReference type="Gene3D" id="3.30.710.10">
    <property type="entry name" value="Potassium Channel Kv1.1, Chain A"/>
    <property type="match status" value="1"/>
</dbReference>
<evidence type="ECO:0000259" key="12">
    <source>
        <dbReference type="PROSITE" id="PS50097"/>
    </source>
</evidence>
<evidence type="ECO:0000256" key="11">
    <source>
        <dbReference type="SAM" id="MobiDB-lite"/>
    </source>
</evidence>
<evidence type="ECO:0000256" key="5">
    <source>
        <dbReference type="ARBA" id="ARBA00022833"/>
    </source>
</evidence>
<keyword evidence="4 10" id="KW-0863">Zinc-finger</keyword>
<dbReference type="SUPFAM" id="SSF57667">
    <property type="entry name" value="beta-beta-alpha zinc fingers"/>
    <property type="match status" value="1"/>
</dbReference>
<keyword evidence="8" id="KW-0804">Transcription</keyword>
<evidence type="ECO:0000256" key="8">
    <source>
        <dbReference type="ARBA" id="ARBA00023163"/>
    </source>
</evidence>
<dbReference type="PROSITE" id="PS50157">
    <property type="entry name" value="ZINC_FINGER_C2H2_2"/>
    <property type="match status" value="2"/>
</dbReference>
<dbReference type="InterPro" id="IPR011333">
    <property type="entry name" value="SKP1/BTB/POZ_sf"/>
</dbReference>
<dbReference type="CDD" id="cd18186">
    <property type="entry name" value="BTB_POZ_ZBTB_KLHL-like"/>
    <property type="match status" value="1"/>
</dbReference>
<dbReference type="PROSITE" id="PS00028">
    <property type="entry name" value="ZINC_FINGER_C2H2_1"/>
    <property type="match status" value="2"/>
</dbReference>
<feature type="region of interest" description="Disordered" evidence="11">
    <location>
        <begin position="498"/>
        <end position="554"/>
    </location>
</feature>
<feature type="compositionally biased region" description="Low complexity" evidence="11">
    <location>
        <begin position="292"/>
        <end position="309"/>
    </location>
</feature>
<proteinExistence type="predicted"/>
<protein>
    <submittedName>
        <fullName evidence="14">Uncharacterized protein</fullName>
    </submittedName>
</protein>
<evidence type="ECO:0000313" key="14">
    <source>
        <dbReference type="EMBL" id="KAJ8298875.1"/>
    </source>
</evidence>
<feature type="compositionally biased region" description="Acidic residues" evidence="11">
    <location>
        <begin position="444"/>
        <end position="458"/>
    </location>
</feature>
<dbReference type="PANTHER" id="PTHR46105">
    <property type="entry name" value="AGAP004733-PA"/>
    <property type="match status" value="1"/>
</dbReference>
<dbReference type="Gene3D" id="3.30.160.60">
    <property type="entry name" value="Classic Zinc Finger"/>
    <property type="match status" value="2"/>
</dbReference>
<dbReference type="Pfam" id="PF00651">
    <property type="entry name" value="BTB"/>
    <property type="match status" value="1"/>
</dbReference>
<keyword evidence="7" id="KW-0238">DNA-binding</keyword>
<evidence type="ECO:0000256" key="1">
    <source>
        <dbReference type="ARBA" id="ARBA00004123"/>
    </source>
</evidence>
<feature type="domain" description="C2H2-type" evidence="13">
    <location>
        <begin position="604"/>
        <end position="632"/>
    </location>
</feature>
<dbReference type="SMART" id="SM00225">
    <property type="entry name" value="BTB"/>
    <property type="match status" value="1"/>
</dbReference>
<organism evidence="14 15">
    <name type="scientific">Tegillarca granosa</name>
    <name type="common">Malaysian cockle</name>
    <name type="synonym">Anadara granosa</name>
    <dbReference type="NCBI Taxonomy" id="220873"/>
    <lineage>
        <taxon>Eukaryota</taxon>
        <taxon>Metazoa</taxon>
        <taxon>Spiralia</taxon>
        <taxon>Lophotrochozoa</taxon>
        <taxon>Mollusca</taxon>
        <taxon>Bivalvia</taxon>
        <taxon>Autobranchia</taxon>
        <taxon>Pteriomorphia</taxon>
        <taxon>Arcoida</taxon>
        <taxon>Arcoidea</taxon>
        <taxon>Arcidae</taxon>
        <taxon>Tegillarca</taxon>
    </lineage>
</organism>
<evidence type="ECO:0000256" key="2">
    <source>
        <dbReference type="ARBA" id="ARBA00022723"/>
    </source>
</evidence>
<evidence type="ECO:0000256" key="9">
    <source>
        <dbReference type="ARBA" id="ARBA00023242"/>
    </source>
</evidence>
<keyword evidence="15" id="KW-1185">Reference proteome</keyword>
<comment type="caution">
    <text evidence="14">The sequence shown here is derived from an EMBL/GenBank/DDBJ whole genome shotgun (WGS) entry which is preliminary data.</text>
</comment>
<evidence type="ECO:0000313" key="15">
    <source>
        <dbReference type="Proteomes" id="UP001217089"/>
    </source>
</evidence>
<dbReference type="InterPro" id="IPR036236">
    <property type="entry name" value="Znf_C2H2_sf"/>
</dbReference>
<dbReference type="EMBL" id="JARBDR010000921">
    <property type="protein sequence ID" value="KAJ8298875.1"/>
    <property type="molecule type" value="Genomic_DNA"/>
</dbReference>
<sequence>MHCLKMDHTGQQSFHQMTNVVFNTQDNRQSADQRDSGNIHMMNTFNQSSESIPGFTTQPSHMISFGSPLNQTSSVWSNETSRSLGILGGTSVRRVAEIESNKQLEKVLHHADLNLLQSNDLPLGNVHANIETKGQIDDDWPTKTGTKDYTEKNLPRELMSKMFGLLKEGMFCDAVLQTGNKEIKVHKLVLLAASPFLLTKLPKPFTAQVLRLQIPENIPIEVTSQLVHYLYDGNVSLTVDNVGQFARVASLFKLEHLLHICEDFVKCFSLEDSLLDVSEEDIVVLQPQTSDSKSPPVTTPVKTPTASVKETTKISPKQKNKGKRKSEEKGSAKKGGTSKVRIEVSPPKVIKVKEKTPPKVLHLYGTRAASAAAATKGDNISGSKSKASVENESDKLTSNISLTKNEKEVGGVNTTERNIDLNPRKRRLTQALLQKEAENKVEIEQEIDDGHEEDEYEAESSVIPEKTTQSDVQKSLKRKPVKTLKKMKSVLYQSYKKGRQKKFQAVPPPAKPEITMRPPPKKRAKEFTNSEEMSAVQNDPASESATSDSSPIKPLVKKKKKKYSVKPIVVENIQHLVAELERRSASIPENERQFKCDLCKDTPFVCEICGQGFKSRTCLNSHVFHRHSSVRKHECGECQKTFKTKTQLLVHLRTHTGEKPFHCPECTYKSTTRGNMRLHLTNRHKLDSQDIKNMMYQIQTMSKAFTTPDAETNENILTSENQEVAIIENVRLPVITVEGPRQQETVEVNHLNATLENIISTSQQSNQVVYREPTLAERQILFQSLGGHQPGAENPLTQGQGQNQVVCQEQEVAQPEQETQIIMPEHLQNHQIIVQHDQANGDGTLVWDTARAAFVKVNNGSIALIQDARELQPQEPQPVQILNARSIIQEQHPEVTRTLQEPDHILANEGNRLHSVQGQGQQFTTDRQILDQAQSLIQGRHFEFQQQDTNIINNQKQDSHLHTVQQNQLHINRNQLIEIPLEVIGRHTAVSVQSQLANNRHTEIQTQQDPTVLGDAGSLHSQEQTQSIVFKDDQSLLEGGAQNTTKSAVGQSQVPLPRKQQLATLSLGGQITLNYHTNVPVTSSKTQTSQTYLVDTQNIITSIASGARQISQQSPIPSQSSSHSLDTTVAQQTYDPATTLSSQNYTDANNMIYQYYQQYQQGS</sequence>
<comment type="subcellular location">
    <subcellularLocation>
        <location evidence="1">Nucleus</location>
    </subcellularLocation>
</comment>
<dbReference type="SMART" id="SM00355">
    <property type="entry name" value="ZnF_C2H2"/>
    <property type="match status" value="3"/>
</dbReference>
<dbReference type="InterPro" id="IPR050457">
    <property type="entry name" value="ZnFinger_BTB_dom_contain"/>
</dbReference>
<reference evidence="14 15" key="1">
    <citation type="submission" date="2022-12" db="EMBL/GenBank/DDBJ databases">
        <title>Chromosome-level genome of Tegillarca granosa.</title>
        <authorList>
            <person name="Kim J."/>
        </authorList>
    </citation>
    <scope>NUCLEOTIDE SEQUENCE [LARGE SCALE GENOMIC DNA]</scope>
    <source>
        <strain evidence="14">Teg-2019</strain>
        <tissue evidence="14">Adductor muscle</tissue>
    </source>
</reference>
<evidence type="ECO:0000259" key="13">
    <source>
        <dbReference type="PROSITE" id="PS50157"/>
    </source>
</evidence>
<dbReference type="InterPro" id="IPR000210">
    <property type="entry name" value="BTB/POZ_dom"/>
</dbReference>
<evidence type="ECO:0000256" key="7">
    <source>
        <dbReference type="ARBA" id="ARBA00023125"/>
    </source>
</evidence>
<evidence type="ECO:0000256" key="6">
    <source>
        <dbReference type="ARBA" id="ARBA00023015"/>
    </source>
</evidence>
<keyword evidence="5" id="KW-0862">Zinc</keyword>
<feature type="domain" description="BTB" evidence="12">
    <location>
        <begin position="172"/>
        <end position="239"/>
    </location>
</feature>
<feature type="region of interest" description="Disordered" evidence="11">
    <location>
        <begin position="439"/>
        <end position="480"/>
    </location>
</feature>
<evidence type="ECO:0000256" key="4">
    <source>
        <dbReference type="ARBA" id="ARBA00022771"/>
    </source>
</evidence>
<gene>
    <name evidence="14" type="ORF">KUTeg_022935</name>
</gene>
<feature type="compositionally biased region" description="Polar residues" evidence="11">
    <location>
        <begin position="530"/>
        <end position="548"/>
    </location>
</feature>
<dbReference type="PROSITE" id="PS50097">
    <property type="entry name" value="BTB"/>
    <property type="match status" value="1"/>
</dbReference>
<dbReference type="PANTHER" id="PTHR46105:SF5">
    <property type="entry name" value="ZINC FINGER AND BTB DOMAIN-CONTAINING PROTEIN 44 ISOFORM X1"/>
    <property type="match status" value="1"/>
</dbReference>
<keyword evidence="6" id="KW-0805">Transcription regulation</keyword>
<keyword evidence="3" id="KW-0677">Repeat</keyword>
<dbReference type="Proteomes" id="UP001217089">
    <property type="component" value="Unassembled WGS sequence"/>
</dbReference>
<accession>A0ABQ9E5U5</accession>
<evidence type="ECO:0000256" key="10">
    <source>
        <dbReference type="PROSITE-ProRule" id="PRU00042"/>
    </source>
</evidence>
<dbReference type="InterPro" id="IPR013087">
    <property type="entry name" value="Znf_C2H2_type"/>
</dbReference>
<keyword evidence="9" id="KW-0539">Nucleus</keyword>
<keyword evidence="2" id="KW-0479">Metal-binding</keyword>
<evidence type="ECO:0000256" key="3">
    <source>
        <dbReference type="ARBA" id="ARBA00022737"/>
    </source>
</evidence>
<feature type="region of interest" description="Disordered" evidence="11">
    <location>
        <begin position="286"/>
        <end position="342"/>
    </location>
</feature>
<feature type="domain" description="C2H2-type" evidence="13">
    <location>
        <begin position="633"/>
        <end position="660"/>
    </location>
</feature>
<dbReference type="SUPFAM" id="SSF54695">
    <property type="entry name" value="POZ domain"/>
    <property type="match status" value="1"/>
</dbReference>
<feature type="region of interest" description="Disordered" evidence="11">
    <location>
        <begin position="370"/>
        <end position="398"/>
    </location>
</feature>
<name>A0ABQ9E5U5_TEGGR</name>